<sequence>MALPDYVVHPDGQWDSPGIRFTELPADGPTAQFVRLFAGAYLEAARGDDYIGVQTYNTEHVGPDLQGVPRPEGTRVTQMGWTFTPEALGHSVRLAAAVTGVPVIVTENGVAADDDAERIEYYSRSLRALRAAMDAAWTCAASRLDACWT</sequence>
<evidence type="ECO:0000313" key="1">
    <source>
        <dbReference type="EMBL" id="AIA85852.1"/>
    </source>
</evidence>
<feature type="non-terminal residue" evidence="1">
    <location>
        <position position="149"/>
    </location>
</feature>
<reference evidence="1" key="1">
    <citation type="journal article" date="2013" name="Environ. Microbiol.">
        <title>Seasonally variable intestinal metagenomes of the red palm weevil (Rhynchophorus ferrugineus).</title>
        <authorList>
            <person name="Jia S."/>
            <person name="Zhang X."/>
            <person name="Zhang G."/>
            <person name="Yin A."/>
            <person name="Zhang S."/>
            <person name="Li F."/>
            <person name="Wang L."/>
            <person name="Zhao D."/>
            <person name="Yun Q."/>
            <person name="Tala"/>
            <person name="Wang J."/>
            <person name="Sun G."/>
            <person name="Baabdullah M."/>
            <person name="Yu X."/>
            <person name="Hu S."/>
            <person name="Al-Mssallem I.S."/>
            <person name="Yu J."/>
        </authorList>
    </citation>
    <scope>NUCLEOTIDE SEQUENCE</scope>
</reference>
<organism evidence="1">
    <name type="scientific">uncultured Frankia sp</name>
    <dbReference type="NCBI Taxonomy" id="181582"/>
    <lineage>
        <taxon>Bacteria</taxon>
        <taxon>Bacillati</taxon>
        <taxon>Actinomycetota</taxon>
        <taxon>Actinomycetes</taxon>
        <taxon>Frankiales</taxon>
        <taxon>Frankiaceae</taxon>
        <taxon>Frankia</taxon>
        <taxon>environmental samples</taxon>
    </lineage>
</organism>
<dbReference type="AlphaFoldDB" id="A0A060BT58"/>
<proteinExistence type="predicted"/>
<dbReference type="SUPFAM" id="SSF51445">
    <property type="entry name" value="(Trans)glycosidases"/>
    <property type="match status" value="1"/>
</dbReference>
<dbReference type="Gene3D" id="3.20.20.80">
    <property type="entry name" value="Glycosidases"/>
    <property type="match status" value="1"/>
</dbReference>
<dbReference type="EMBL" id="KF118590">
    <property type="protein sequence ID" value="AIA85852.1"/>
    <property type="molecule type" value="Genomic_DNA"/>
</dbReference>
<protein>
    <submittedName>
        <fullName evidence="1">CAZy families GH1 protein</fullName>
    </submittedName>
</protein>
<dbReference type="InterPro" id="IPR017853">
    <property type="entry name" value="GH"/>
</dbReference>
<accession>A0A060BT58</accession>
<name>A0A060BT58_9ACTN</name>